<evidence type="ECO:0008006" key="7">
    <source>
        <dbReference type="Google" id="ProtNLM"/>
    </source>
</evidence>
<dbReference type="Gene3D" id="2.120.10.30">
    <property type="entry name" value="TolB, C-terminal domain"/>
    <property type="match status" value="1"/>
</dbReference>
<keyword evidence="4" id="KW-0472">Membrane</keyword>
<organism evidence="5 6">
    <name type="scientific">Mucilaginibacter defluvii</name>
    <dbReference type="NCBI Taxonomy" id="1196019"/>
    <lineage>
        <taxon>Bacteria</taxon>
        <taxon>Pseudomonadati</taxon>
        <taxon>Bacteroidota</taxon>
        <taxon>Sphingobacteriia</taxon>
        <taxon>Sphingobacteriales</taxon>
        <taxon>Sphingobacteriaceae</taxon>
        <taxon>Mucilaginibacter</taxon>
    </lineage>
</organism>
<sequence length="297" mass="33035">MINMKQLYKEFKFQSAFLLVLSLVFISFSCMQKRDASKSPPGYDLSKPQKFVMPASLTEISGHTFYKGDPSVVYAQEDESGKVYFFKPGDKNISSTQFAGPGDYEDIAICREQVIMLRSDGVLFILPLAQVKAGKVTSVKTIGNILPKGEYEGMYADESTATIYIITKNSKADKKMNITAGYKFNLLAGNNVKPAGEFSISNEEVATLSGEKKKKKARFMPSALAKNPLTNEWYILSSINKMIVVTDNNFKVKDIYPLTRSQFPQPEGIAFDRQGNLYISNEGGNGSGTLLKYVYNK</sequence>
<keyword evidence="6" id="KW-1185">Reference proteome</keyword>
<evidence type="ECO:0000313" key="5">
    <source>
        <dbReference type="EMBL" id="GAA4920584.1"/>
    </source>
</evidence>
<evidence type="ECO:0000256" key="1">
    <source>
        <dbReference type="ARBA" id="ARBA00004236"/>
    </source>
</evidence>
<dbReference type="InterPro" id="IPR009722">
    <property type="entry name" value="YjiK/CarP"/>
</dbReference>
<dbReference type="InterPro" id="IPR011042">
    <property type="entry name" value="6-blade_b-propeller_TolB-like"/>
</dbReference>
<dbReference type="PROSITE" id="PS51257">
    <property type="entry name" value="PROKAR_LIPOPROTEIN"/>
    <property type="match status" value="1"/>
</dbReference>
<comment type="similarity">
    <text evidence="2">Belongs to the YjiK family.</text>
</comment>
<evidence type="ECO:0000256" key="4">
    <source>
        <dbReference type="ARBA" id="ARBA00023136"/>
    </source>
</evidence>
<dbReference type="EMBL" id="BAABJI010000002">
    <property type="protein sequence ID" value="GAA4920584.1"/>
    <property type="molecule type" value="Genomic_DNA"/>
</dbReference>
<comment type="subcellular location">
    <subcellularLocation>
        <location evidence="1">Cell membrane</location>
    </subcellularLocation>
</comment>
<gene>
    <name evidence="5" type="ORF">GCM10023313_25450</name>
</gene>
<evidence type="ECO:0000256" key="2">
    <source>
        <dbReference type="ARBA" id="ARBA00009852"/>
    </source>
</evidence>
<dbReference type="Proteomes" id="UP001501436">
    <property type="component" value="Unassembled WGS sequence"/>
</dbReference>
<evidence type="ECO:0000256" key="3">
    <source>
        <dbReference type="ARBA" id="ARBA00022475"/>
    </source>
</evidence>
<keyword evidence="3" id="KW-1003">Cell membrane</keyword>
<proteinExistence type="inferred from homology"/>
<accession>A0ABP9FX37</accession>
<protein>
    <recommendedName>
        <fullName evidence="7">SdiA-regulated family protein</fullName>
    </recommendedName>
</protein>
<evidence type="ECO:0000313" key="6">
    <source>
        <dbReference type="Proteomes" id="UP001501436"/>
    </source>
</evidence>
<reference evidence="6" key="1">
    <citation type="journal article" date="2019" name="Int. J. Syst. Evol. Microbiol.">
        <title>The Global Catalogue of Microorganisms (GCM) 10K type strain sequencing project: providing services to taxonomists for standard genome sequencing and annotation.</title>
        <authorList>
            <consortium name="The Broad Institute Genomics Platform"/>
            <consortium name="The Broad Institute Genome Sequencing Center for Infectious Disease"/>
            <person name="Wu L."/>
            <person name="Ma J."/>
        </authorList>
    </citation>
    <scope>NUCLEOTIDE SEQUENCE [LARGE SCALE GENOMIC DNA]</scope>
    <source>
        <strain evidence="6">JCM 18283</strain>
    </source>
</reference>
<name>A0ABP9FX37_9SPHI</name>
<comment type="caution">
    <text evidence="5">The sequence shown here is derived from an EMBL/GenBank/DDBJ whole genome shotgun (WGS) entry which is preliminary data.</text>
</comment>
<dbReference type="Pfam" id="PF06977">
    <property type="entry name" value="SdiA-regulated"/>
    <property type="match status" value="1"/>
</dbReference>
<dbReference type="SUPFAM" id="SSF50956">
    <property type="entry name" value="Thermostable phytase (3-phytase)"/>
    <property type="match status" value="1"/>
</dbReference>